<gene>
    <name evidence="2" type="ORF">HNQ09_000600</name>
</gene>
<sequence>MALSNRQRVQGAQDALLEELVVYVEKGLLKAFGTDWVGRVTARFSGVPVDGVGKPVWDMQLLVKVIADFWHDAFGDKLRPDDRNHIFELRSWRNALAHDQPFTYDDTHRALDTMHRVASAMKLPVAAYLLKERDETMRIKLREQERAVTRSVTVVEGRVPEGLKAWRDVIIPHQDVREGNFMAAEFAADLAQVHKGEASSEYGDPQDFFARTYITAGLRDLLTNALNRLGKGEGDPVVELQTNFGGGKTHSMLALYHLFGKVPSRELAGLEEVHSRAGLSTAPTGVNRAVLVGTDLGIGRRMQQDGTVTNTLWGEMAYQLAGAAGYALVAEADQQRTNPGAEMLTRLLTLASPCLILIDEWVAQLRELYGRSDLNAGSYESNISFAQSLTEAAKRVPRALVVASLPQSQSEVAGQGGSAALSALQETFKRVQSTWLPANPEESFEIVRRRLFEPLQGDAHRQADAVVRAFMTHYTTHATEFPQGASEPDFAGRLSKSYPIHPSLFDALFGTWSTLERFQRTRGVLRLMALVIHRLWQSGEKSLMILPGNLPLDDVRVQAELRNYLGEAWEAIMNQEVDGPNSLPVRVEAEDKSGRLGQVAAARRVARTVFLCTAPRAKTAHAGVETRSILLGSVQPGETAGPFSDALRLISSQAVYLYVDASQYWYSTQPSLNRRAADLALQLPPEDVTTEVERRLKALVKNKGAFAGIHVTDSPADVPDDAREPGVRLVILPPSQPHVKGAQDSAAAQRAHEIVTRKAGGDRLGRNNVVLLAADRSRLDDLLSRTRQYLAWQQIHTRAEQDNLTPSDKRQAAGRMEEHSKGTDLLLGAAYAFLLVPELITGTGQPTIALQETRLNGEGDLLERTARKLVGEGQLIGTYGGLPLKLKLDALLWNGRPHLPIRQLLEYFAQYLYLDRLENAQVLLSAIQDGLTTKQPYFAYADGQNGETYLNLRFGEPATVRVDDHSLLVNIEAAMRQRLAEQQQAISVGAAAAHQVTTGVTTTAKAGHVQGGTPPTPPVPAPVLPTRAHLEGTLDGTRMVKRFEDIYAEIIQQLIEAGAGVQVEVVIRAQAPHGLATHQQRAVLENARSLGLTAELE</sequence>
<name>A0A7W8GD72_9DEIO</name>
<comment type="caution">
    <text evidence="2">The sequence shown here is derived from an EMBL/GenBank/DDBJ whole genome shotgun (WGS) entry which is preliminary data.</text>
</comment>
<dbReference type="AlphaFoldDB" id="A0A7W8GD72"/>
<dbReference type="EMBL" id="JACHFN010000002">
    <property type="protein sequence ID" value="MBB5233183.1"/>
    <property type="molecule type" value="Genomic_DNA"/>
</dbReference>
<feature type="domain" description="Swt1-like HEPN" evidence="1">
    <location>
        <begin position="15"/>
        <end position="121"/>
    </location>
</feature>
<dbReference type="Pfam" id="PF04465">
    <property type="entry name" value="DUF499"/>
    <property type="match status" value="1"/>
</dbReference>
<proteinExistence type="predicted"/>
<evidence type="ECO:0000259" key="1">
    <source>
        <dbReference type="Pfam" id="PF18731"/>
    </source>
</evidence>
<evidence type="ECO:0000313" key="2">
    <source>
        <dbReference type="EMBL" id="MBB5233183.1"/>
    </source>
</evidence>
<dbReference type="RefSeq" id="WP_184025303.1">
    <property type="nucleotide sequence ID" value="NZ_JACHFN010000002.1"/>
</dbReference>
<dbReference type="Proteomes" id="UP000525389">
    <property type="component" value="Unassembled WGS sequence"/>
</dbReference>
<organism evidence="2 3">
    <name type="scientific">Deinococcus budaensis</name>
    <dbReference type="NCBI Taxonomy" id="1665626"/>
    <lineage>
        <taxon>Bacteria</taxon>
        <taxon>Thermotogati</taxon>
        <taxon>Deinococcota</taxon>
        <taxon>Deinococci</taxon>
        <taxon>Deinococcales</taxon>
        <taxon>Deinococcaceae</taxon>
        <taxon>Deinococcus</taxon>
    </lineage>
</organism>
<keyword evidence="3" id="KW-1185">Reference proteome</keyword>
<dbReference type="InterPro" id="IPR007555">
    <property type="entry name" value="DUF499"/>
</dbReference>
<dbReference type="InterPro" id="IPR041650">
    <property type="entry name" value="HEPN_Swt1"/>
</dbReference>
<reference evidence="2 3" key="1">
    <citation type="submission" date="2020-08" db="EMBL/GenBank/DDBJ databases">
        <title>Genomic Encyclopedia of Type Strains, Phase IV (KMG-IV): sequencing the most valuable type-strain genomes for metagenomic binning, comparative biology and taxonomic classification.</title>
        <authorList>
            <person name="Goeker M."/>
        </authorList>
    </citation>
    <scope>NUCLEOTIDE SEQUENCE [LARGE SCALE GENOMIC DNA]</scope>
    <source>
        <strain evidence="2 3">DSM 101791</strain>
    </source>
</reference>
<accession>A0A7W8GD72</accession>
<protein>
    <recommendedName>
        <fullName evidence="1">Swt1-like HEPN domain-containing protein</fullName>
    </recommendedName>
</protein>
<dbReference type="Pfam" id="PF18731">
    <property type="entry name" value="HEPN_Swt1"/>
    <property type="match status" value="1"/>
</dbReference>
<evidence type="ECO:0000313" key="3">
    <source>
        <dbReference type="Proteomes" id="UP000525389"/>
    </source>
</evidence>